<dbReference type="RefSeq" id="WP_118039164.1">
    <property type="nucleotide sequence ID" value="NZ_CABJFK010000004.1"/>
</dbReference>
<reference evidence="1 2" key="1">
    <citation type="submission" date="2018-08" db="EMBL/GenBank/DDBJ databases">
        <title>A genome reference for cultivated species of the human gut microbiota.</title>
        <authorList>
            <person name="Zou Y."/>
            <person name="Xue W."/>
            <person name="Luo G."/>
        </authorList>
    </citation>
    <scope>NUCLEOTIDE SEQUENCE [LARGE SCALE GENOMIC DNA]</scope>
    <source>
        <strain evidence="1 2">AM28-23</strain>
    </source>
</reference>
<name>A0A414EQN0_9FIRM</name>
<protein>
    <submittedName>
        <fullName evidence="1">Spore coat protein CotJB</fullName>
    </submittedName>
</protein>
<proteinExistence type="predicted"/>
<dbReference type="Pfam" id="PF12652">
    <property type="entry name" value="CotJB"/>
    <property type="match status" value="1"/>
</dbReference>
<dbReference type="InterPro" id="IPR024207">
    <property type="entry name" value="CotJB_dom"/>
</dbReference>
<keyword evidence="1" id="KW-0946">Virion</keyword>
<dbReference type="AlphaFoldDB" id="A0A414EQN0"/>
<sequence length="94" mass="11027">MMYRNQCTPRENLLNRINEVSFAVNDILLYLDTHPECKEGLAFYQECDKERQKLMKEYAQCYGPLTVDDALESGGDTWKWAEQPFPWEVEGGCR</sequence>
<organism evidence="1 2">
    <name type="scientific">Blautia obeum</name>
    <dbReference type="NCBI Taxonomy" id="40520"/>
    <lineage>
        <taxon>Bacteria</taxon>
        <taxon>Bacillati</taxon>
        <taxon>Bacillota</taxon>
        <taxon>Clostridia</taxon>
        <taxon>Lachnospirales</taxon>
        <taxon>Lachnospiraceae</taxon>
        <taxon>Blautia</taxon>
    </lineage>
</organism>
<keyword evidence="1" id="KW-0167">Capsid protein</keyword>
<gene>
    <name evidence="1" type="ORF">DW740_06495</name>
</gene>
<comment type="caution">
    <text evidence="1">The sequence shown here is derived from an EMBL/GenBank/DDBJ whole genome shotgun (WGS) entry which is preliminary data.</text>
</comment>
<evidence type="ECO:0000313" key="1">
    <source>
        <dbReference type="EMBL" id="RHE40533.1"/>
    </source>
</evidence>
<dbReference type="EMBL" id="QSKF01000004">
    <property type="protein sequence ID" value="RHE40533.1"/>
    <property type="molecule type" value="Genomic_DNA"/>
</dbReference>
<accession>A0A414EQN0</accession>
<dbReference type="Proteomes" id="UP000283745">
    <property type="component" value="Unassembled WGS sequence"/>
</dbReference>
<evidence type="ECO:0000313" key="2">
    <source>
        <dbReference type="Proteomes" id="UP000283745"/>
    </source>
</evidence>